<comment type="caution">
    <text evidence="2">The sequence shown here is derived from an EMBL/GenBank/DDBJ whole genome shotgun (WGS) entry which is preliminary data.</text>
</comment>
<proteinExistence type="predicted"/>
<dbReference type="Proteomes" id="UP000196531">
    <property type="component" value="Unassembled WGS sequence"/>
</dbReference>
<gene>
    <name evidence="2" type="ORF">A9Q84_06290</name>
</gene>
<dbReference type="GO" id="GO:0008195">
    <property type="term" value="F:phosphatidate phosphatase activity"/>
    <property type="evidence" value="ECO:0007669"/>
    <property type="project" value="InterPro"/>
</dbReference>
<evidence type="ECO:0000259" key="1">
    <source>
        <dbReference type="Pfam" id="PF09949"/>
    </source>
</evidence>
<reference evidence="3" key="1">
    <citation type="journal article" date="2017" name="Proc. Natl. Acad. Sci. U.S.A.">
        <title>Simulation of Deepwater Horizon oil plume reveals substrate specialization within a complex community of hydrocarbon-degraders.</title>
        <authorList>
            <person name="Hu P."/>
            <person name="Dubinsky E.A."/>
            <person name="Probst A.J."/>
            <person name="Wang J."/>
            <person name="Sieber C.M.K."/>
            <person name="Tom L.M."/>
            <person name="Gardinali P."/>
            <person name="Banfield J.F."/>
            <person name="Atlas R.M."/>
            <person name="Andersen G.L."/>
        </authorList>
    </citation>
    <scope>NUCLEOTIDE SEQUENCE [LARGE SCALE GENOMIC DNA]</scope>
</reference>
<dbReference type="InterPro" id="IPR036412">
    <property type="entry name" value="HAD-like_sf"/>
</dbReference>
<accession>A0A1Y5F9K7</accession>
<protein>
    <recommendedName>
        <fullName evidence="1">Phosphatidate phosphatase APP1 catalytic domain-containing protein</fullName>
    </recommendedName>
</protein>
<dbReference type="Pfam" id="PF09949">
    <property type="entry name" value="APP1_cat"/>
    <property type="match status" value="1"/>
</dbReference>
<dbReference type="EMBL" id="MAAO01000005">
    <property type="protein sequence ID" value="OUR97806.1"/>
    <property type="molecule type" value="Genomic_DNA"/>
</dbReference>
<organism evidence="2 3">
    <name type="scientific">Halobacteriovorax marinus</name>
    <dbReference type="NCBI Taxonomy" id="97084"/>
    <lineage>
        <taxon>Bacteria</taxon>
        <taxon>Pseudomonadati</taxon>
        <taxon>Bdellovibrionota</taxon>
        <taxon>Bacteriovoracia</taxon>
        <taxon>Bacteriovoracales</taxon>
        <taxon>Halobacteriovoraceae</taxon>
        <taxon>Halobacteriovorax</taxon>
    </lineage>
</organism>
<name>A0A1Y5F9K7_9BACT</name>
<evidence type="ECO:0000313" key="3">
    <source>
        <dbReference type="Proteomes" id="UP000196531"/>
    </source>
</evidence>
<dbReference type="AlphaFoldDB" id="A0A1Y5F9K7"/>
<sequence>MKRPNLVHFLAIKTDDYIAVRASCTMKEWKGPGSVDLSLITPKFPIQEFRLLKSSQFGLKLIGLDEQQNEVFKKTYDSDSFGNYSFKIPLDDKTKKIKILQAYEIKKRKGLELHLGSFIPLVIESNKKKLIICDFDKTLVDTKYSSTKDVYNSLTKPMSSFPTVKNSVSIIRSYIRKDFHPFILSASPHFYEDSMRDWLYQNKIFTAGIFLKDYRRIFSLFEGELTPKDLKIQGLYKLNHLLDILMMTGIPDELVLMGDNFESDPVIYLTLAQVLSKEVDPWKLWRTLQENPAFQFNKKQNSQVLSKFYQLGSMIKAKANKTQVKIYIRKKTDEQELNLTTDYKFSKNLIELYDGNTLMITGPEEN</sequence>
<dbReference type="InterPro" id="IPR019236">
    <property type="entry name" value="APP1_cat"/>
</dbReference>
<feature type="domain" description="Phosphatidate phosphatase APP1 catalytic" evidence="1">
    <location>
        <begin position="131"/>
        <end position="279"/>
    </location>
</feature>
<dbReference type="SUPFAM" id="SSF56784">
    <property type="entry name" value="HAD-like"/>
    <property type="match status" value="1"/>
</dbReference>
<evidence type="ECO:0000313" key="2">
    <source>
        <dbReference type="EMBL" id="OUR97806.1"/>
    </source>
</evidence>